<keyword evidence="6" id="KW-0106">Calcium</keyword>
<dbReference type="InterPro" id="IPR011013">
    <property type="entry name" value="Gal_mutarotase_sf_dom"/>
</dbReference>
<dbReference type="InterPro" id="IPR014718">
    <property type="entry name" value="GH-type_carb-bd"/>
</dbReference>
<feature type="non-terminal residue" evidence="9">
    <location>
        <position position="1"/>
    </location>
</feature>
<dbReference type="AlphaFoldDB" id="A0A9D1UY97"/>
<dbReference type="SUPFAM" id="SSF74650">
    <property type="entry name" value="Galactose mutarotase-like"/>
    <property type="match status" value="1"/>
</dbReference>
<organism evidence="9 10">
    <name type="scientific">Candidatus Odoribacter faecigallinarum</name>
    <dbReference type="NCBI Taxonomy" id="2838706"/>
    <lineage>
        <taxon>Bacteria</taxon>
        <taxon>Pseudomonadati</taxon>
        <taxon>Bacteroidota</taxon>
        <taxon>Bacteroidia</taxon>
        <taxon>Bacteroidales</taxon>
        <taxon>Odoribacteraceae</taxon>
        <taxon>Odoribacter</taxon>
    </lineage>
</organism>
<dbReference type="GO" id="GO:0005990">
    <property type="term" value="P:lactose catabolic process"/>
    <property type="evidence" value="ECO:0007669"/>
    <property type="project" value="TreeGrafter"/>
</dbReference>
<dbReference type="InterPro" id="IPR050347">
    <property type="entry name" value="Bact_Beta-galactosidase"/>
</dbReference>
<dbReference type="PANTHER" id="PTHR46323:SF2">
    <property type="entry name" value="BETA-GALACTOSIDASE"/>
    <property type="match status" value="1"/>
</dbReference>
<evidence type="ECO:0000256" key="7">
    <source>
        <dbReference type="ARBA" id="ARBA00023295"/>
    </source>
</evidence>
<proteinExistence type="predicted"/>
<name>A0A9D1UY97_9BACT</name>
<dbReference type="GO" id="GO:0009341">
    <property type="term" value="C:beta-galactosidase complex"/>
    <property type="evidence" value="ECO:0007669"/>
    <property type="project" value="InterPro"/>
</dbReference>
<comment type="subunit">
    <text evidence="3">Monomer.</text>
</comment>
<gene>
    <name evidence="9" type="ORF">H9863_00180</name>
</gene>
<accession>A0A9D1UY97</accession>
<evidence type="ECO:0000313" key="10">
    <source>
        <dbReference type="Proteomes" id="UP000824202"/>
    </source>
</evidence>
<dbReference type="Pfam" id="PF02929">
    <property type="entry name" value="Bgal_small_N"/>
    <property type="match status" value="1"/>
</dbReference>
<comment type="catalytic activity">
    <reaction evidence="1">
        <text>Hydrolysis of terminal non-reducing beta-D-galactose residues in beta-D-galactosides.</text>
        <dbReference type="EC" id="3.2.1.23"/>
    </reaction>
</comment>
<evidence type="ECO:0000259" key="8">
    <source>
        <dbReference type="SMART" id="SM01038"/>
    </source>
</evidence>
<keyword evidence="5" id="KW-0378">Hydrolase</keyword>
<reference evidence="9" key="2">
    <citation type="submission" date="2021-04" db="EMBL/GenBank/DDBJ databases">
        <authorList>
            <person name="Gilroy R."/>
        </authorList>
    </citation>
    <scope>NUCLEOTIDE SEQUENCE</scope>
    <source>
        <strain evidence="9">23274</strain>
    </source>
</reference>
<dbReference type="SMART" id="SM01038">
    <property type="entry name" value="Bgal_small_N"/>
    <property type="match status" value="1"/>
</dbReference>
<evidence type="ECO:0000313" key="9">
    <source>
        <dbReference type="EMBL" id="HIX02523.1"/>
    </source>
</evidence>
<dbReference type="PANTHER" id="PTHR46323">
    <property type="entry name" value="BETA-GALACTOSIDASE"/>
    <property type="match status" value="1"/>
</dbReference>
<dbReference type="GO" id="GO:0004565">
    <property type="term" value="F:beta-galactosidase activity"/>
    <property type="evidence" value="ECO:0007669"/>
    <property type="project" value="UniProtKB-EC"/>
</dbReference>
<dbReference type="GO" id="GO:0030246">
    <property type="term" value="F:carbohydrate binding"/>
    <property type="evidence" value="ECO:0007669"/>
    <property type="project" value="InterPro"/>
</dbReference>
<evidence type="ECO:0000256" key="5">
    <source>
        <dbReference type="ARBA" id="ARBA00022801"/>
    </source>
</evidence>
<dbReference type="Proteomes" id="UP000824202">
    <property type="component" value="Unassembled WGS sequence"/>
</dbReference>
<evidence type="ECO:0000256" key="1">
    <source>
        <dbReference type="ARBA" id="ARBA00001412"/>
    </source>
</evidence>
<evidence type="ECO:0000256" key="4">
    <source>
        <dbReference type="ARBA" id="ARBA00012756"/>
    </source>
</evidence>
<reference evidence="9" key="1">
    <citation type="journal article" date="2021" name="PeerJ">
        <title>Extensive microbial diversity within the chicken gut microbiome revealed by metagenomics and culture.</title>
        <authorList>
            <person name="Gilroy R."/>
            <person name="Ravi A."/>
            <person name="Getino M."/>
            <person name="Pursley I."/>
            <person name="Horton D.L."/>
            <person name="Alikhan N.F."/>
            <person name="Baker D."/>
            <person name="Gharbi K."/>
            <person name="Hall N."/>
            <person name="Watson M."/>
            <person name="Adriaenssens E.M."/>
            <person name="Foster-Nyarko E."/>
            <person name="Jarju S."/>
            <person name="Secka A."/>
            <person name="Antonio M."/>
            <person name="Oren A."/>
            <person name="Chaudhuri R.R."/>
            <person name="La Ragione R."/>
            <person name="Hildebrand F."/>
            <person name="Pallen M.J."/>
        </authorList>
    </citation>
    <scope>NUCLEOTIDE SEQUENCE</scope>
    <source>
        <strain evidence="9">23274</strain>
    </source>
</reference>
<dbReference type="EC" id="3.2.1.23" evidence="4"/>
<dbReference type="EMBL" id="DXFT01000002">
    <property type="protein sequence ID" value="HIX02523.1"/>
    <property type="molecule type" value="Genomic_DNA"/>
</dbReference>
<evidence type="ECO:0000256" key="6">
    <source>
        <dbReference type="ARBA" id="ARBA00022837"/>
    </source>
</evidence>
<protein>
    <recommendedName>
        <fullName evidence="4">beta-galactosidase</fullName>
        <ecNumber evidence="4">3.2.1.23</ecNumber>
    </recommendedName>
</protein>
<dbReference type="InterPro" id="IPR004199">
    <property type="entry name" value="B-gal_small/dom_5"/>
</dbReference>
<sequence>YFPYIRPQENGHHTATRWLQLTDSEGNGLLIRADNTIGFNALHNSVEDFDSEETTNRDYQWYNFTPEEVANHDKEWARNRRPRQTHINDIRPRNFVEVCVDMKQQGVAGYNSWGARPEPPYTLPADRDYTWGFTLIPVE</sequence>
<comment type="caution">
    <text evidence="9">The sequence shown here is derived from an EMBL/GenBank/DDBJ whole genome shotgun (WGS) entry which is preliminary data.</text>
</comment>
<evidence type="ECO:0000256" key="2">
    <source>
        <dbReference type="ARBA" id="ARBA00001913"/>
    </source>
</evidence>
<comment type="cofactor">
    <cofactor evidence="2">
        <name>Ca(2+)</name>
        <dbReference type="ChEBI" id="CHEBI:29108"/>
    </cofactor>
</comment>
<feature type="domain" description="Beta galactosidase small chain/" evidence="8">
    <location>
        <begin position="1"/>
        <end position="136"/>
    </location>
</feature>
<dbReference type="Gene3D" id="2.70.98.10">
    <property type="match status" value="1"/>
</dbReference>
<evidence type="ECO:0000256" key="3">
    <source>
        <dbReference type="ARBA" id="ARBA00011245"/>
    </source>
</evidence>
<keyword evidence="7" id="KW-0326">Glycosidase</keyword>